<keyword evidence="1" id="KW-1133">Transmembrane helix</keyword>
<organism evidence="2 3">
    <name type="scientific">Candidatus Methanoperedens nitratireducens</name>
    <dbReference type="NCBI Taxonomy" id="1392998"/>
    <lineage>
        <taxon>Archaea</taxon>
        <taxon>Methanobacteriati</taxon>
        <taxon>Methanobacteriota</taxon>
        <taxon>Stenosarchaea group</taxon>
        <taxon>Methanomicrobia</taxon>
        <taxon>Methanosarcinales</taxon>
        <taxon>ANME-2 cluster</taxon>
        <taxon>Candidatus Methanoperedentaceae</taxon>
        <taxon>Candidatus Methanoperedens</taxon>
    </lineage>
</organism>
<protein>
    <submittedName>
        <fullName evidence="2">Membrane-bound metal-dependent hydrolase</fullName>
    </submittedName>
</protein>
<dbReference type="EMBL" id="FZMP01000206">
    <property type="protein sequence ID" value="SNQ62073.1"/>
    <property type="molecule type" value="Genomic_DNA"/>
</dbReference>
<proteinExistence type="predicted"/>
<keyword evidence="1" id="KW-0812">Transmembrane</keyword>
<dbReference type="AlphaFoldDB" id="A0A284VSA7"/>
<dbReference type="Pfam" id="PF04307">
    <property type="entry name" value="YdjM"/>
    <property type="match status" value="1"/>
</dbReference>
<dbReference type="Proteomes" id="UP000218615">
    <property type="component" value="Unassembled WGS sequence"/>
</dbReference>
<dbReference type="OrthoDB" id="271811at2157"/>
<evidence type="ECO:0000313" key="3">
    <source>
        <dbReference type="Proteomes" id="UP000218615"/>
    </source>
</evidence>
<accession>A0A284VSA7</accession>
<dbReference type="GO" id="GO:0016787">
    <property type="term" value="F:hydrolase activity"/>
    <property type="evidence" value="ECO:0007669"/>
    <property type="project" value="UniProtKB-KW"/>
</dbReference>
<dbReference type="RefSeq" id="WP_096206691.1">
    <property type="nucleotide sequence ID" value="NZ_FZMP01000206.1"/>
</dbReference>
<keyword evidence="2" id="KW-0378">Hydrolase</keyword>
<gene>
    <name evidence="2" type="ORF">MNV_590006</name>
</gene>
<keyword evidence="3" id="KW-1185">Reference proteome</keyword>
<feature type="transmembrane region" description="Helical" evidence="1">
    <location>
        <begin position="12"/>
        <end position="34"/>
    </location>
</feature>
<sequence>MPFTPYHLGPGSLIGLSLFRIFDFPALLIASVIIDIEPFSVLLFNLNYPLHGFFHSFPGGSIVAGFIAATVYFLKNEIKKSMVPLFGVYSHILLDSPLYTDIKPFYPLMINPFYGRLG</sequence>
<dbReference type="InterPro" id="IPR007404">
    <property type="entry name" value="YdjM-like"/>
</dbReference>
<evidence type="ECO:0000313" key="2">
    <source>
        <dbReference type="EMBL" id="SNQ62073.1"/>
    </source>
</evidence>
<reference evidence="3" key="1">
    <citation type="submission" date="2017-06" db="EMBL/GenBank/DDBJ databases">
        <authorList>
            <person name="Cremers G."/>
        </authorList>
    </citation>
    <scope>NUCLEOTIDE SEQUENCE [LARGE SCALE GENOMIC DNA]</scope>
</reference>
<evidence type="ECO:0000256" key="1">
    <source>
        <dbReference type="SAM" id="Phobius"/>
    </source>
</evidence>
<feature type="transmembrane region" description="Helical" evidence="1">
    <location>
        <begin position="54"/>
        <end position="74"/>
    </location>
</feature>
<keyword evidence="1" id="KW-0472">Membrane</keyword>
<name>A0A284VSA7_9EURY</name>